<gene>
    <name evidence="1" type="ORF">A8990_10457</name>
</gene>
<evidence type="ECO:0000313" key="2">
    <source>
        <dbReference type="Proteomes" id="UP000256304"/>
    </source>
</evidence>
<dbReference type="Gene3D" id="3.40.50.10320">
    <property type="entry name" value="LmbE-like"/>
    <property type="match status" value="1"/>
</dbReference>
<comment type="caution">
    <text evidence="1">The sequence shown here is derived from an EMBL/GenBank/DDBJ whole genome shotgun (WGS) entry which is preliminary data.</text>
</comment>
<name>A0A3D9SKV8_9BACL</name>
<dbReference type="PANTHER" id="PTHR12993">
    <property type="entry name" value="N-ACETYLGLUCOSAMINYL-PHOSPHATIDYLINOSITOL DE-N-ACETYLASE-RELATED"/>
    <property type="match status" value="1"/>
</dbReference>
<proteinExistence type="predicted"/>
<dbReference type="Proteomes" id="UP000256304">
    <property type="component" value="Unassembled WGS sequence"/>
</dbReference>
<dbReference type="GO" id="GO:0016811">
    <property type="term" value="F:hydrolase activity, acting on carbon-nitrogen (but not peptide) bonds, in linear amides"/>
    <property type="evidence" value="ECO:0007669"/>
    <property type="project" value="TreeGrafter"/>
</dbReference>
<dbReference type="RefSeq" id="WP_181909402.1">
    <property type="nucleotide sequence ID" value="NZ_QTTN01000004.1"/>
</dbReference>
<dbReference type="InterPro" id="IPR003737">
    <property type="entry name" value="GlcNAc_PI_deacetylase-related"/>
</dbReference>
<keyword evidence="2" id="KW-1185">Reference proteome</keyword>
<dbReference type="Pfam" id="PF02585">
    <property type="entry name" value="PIG-L"/>
    <property type="match status" value="1"/>
</dbReference>
<accession>A0A3D9SKV8</accession>
<dbReference type="PANTHER" id="PTHR12993:SF30">
    <property type="entry name" value="N-ACETYL-ALPHA-D-GLUCOSAMINYL L-MALATE DEACETYLASE 1"/>
    <property type="match status" value="1"/>
</dbReference>
<dbReference type="InterPro" id="IPR024078">
    <property type="entry name" value="LmbE-like_dom_sf"/>
</dbReference>
<evidence type="ECO:0000313" key="1">
    <source>
        <dbReference type="EMBL" id="REE91550.1"/>
    </source>
</evidence>
<reference evidence="1 2" key="1">
    <citation type="submission" date="2018-08" db="EMBL/GenBank/DDBJ databases">
        <title>Genomic Encyclopedia of Type Strains, Phase III (KMG-III): the genomes of soil and plant-associated and newly described type strains.</title>
        <authorList>
            <person name="Whitman W."/>
        </authorList>
    </citation>
    <scope>NUCLEOTIDE SEQUENCE [LARGE SCALE GENOMIC DNA]</scope>
    <source>
        <strain evidence="1 2">CGMCC 1.10966</strain>
    </source>
</reference>
<organism evidence="1 2">
    <name type="scientific">Paenibacillus taihuensis</name>
    <dbReference type="NCBI Taxonomy" id="1156355"/>
    <lineage>
        <taxon>Bacteria</taxon>
        <taxon>Bacillati</taxon>
        <taxon>Bacillota</taxon>
        <taxon>Bacilli</taxon>
        <taxon>Bacillales</taxon>
        <taxon>Paenibacillaceae</taxon>
        <taxon>Paenibacillus</taxon>
    </lineage>
</organism>
<dbReference type="AlphaFoldDB" id="A0A3D9SKV8"/>
<protein>
    <submittedName>
        <fullName evidence="1">LmbE family N-acetylglucosaminyl deacetylase</fullName>
    </submittedName>
</protein>
<dbReference type="SUPFAM" id="SSF102588">
    <property type="entry name" value="LmbE-like"/>
    <property type="match status" value="1"/>
</dbReference>
<dbReference type="EMBL" id="QTTN01000004">
    <property type="protein sequence ID" value="REE91550.1"/>
    <property type="molecule type" value="Genomic_DNA"/>
</dbReference>
<sequence>MGIFLYSGQRALVLAPHADDETLGCAGVIQKYISQGSSVRTVIASITLNDSNRYSKEQSGYGIYSGTKRLSEFKEAMRLLGVADYHILYPDKSGEQLYDSKLDLLPRAELVAHIERHIEEFRPTVMYIPSITKHQDHEALHQAAIAAVRPYFWNGAVLVYETDGELTFQPSLYISLTKEEMNLKMRALEAYKTQLGSMIHPVHPESLFHKAKFRGNQTYVEFAEAFEIIRMHG</sequence>